<dbReference type="PANTHER" id="PTHR43767:SF1">
    <property type="entry name" value="NONRIBOSOMAL PEPTIDE SYNTHASE PES1 (EUROFUNG)-RELATED"/>
    <property type="match status" value="1"/>
</dbReference>
<dbReference type="SUPFAM" id="SSF56801">
    <property type="entry name" value="Acetyl-CoA synthetase-like"/>
    <property type="match status" value="1"/>
</dbReference>
<accession>A0ABQ1KQJ3</accession>
<keyword evidence="3" id="KW-1185">Reference proteome</keyword>
<dbReference type="InterPro" id="IPR045851">
    <property type="entry name" value="AMP-bd_C_sf"/>
</dbReference>
<dbReference type="Pfam" id="PF00501">
    <property type="entry name" value="AMP-binding"/>
    <property type="match status" value="1"/>
</dbReference>
<dbReference type="InterPro" id="IPR050237">
    <property type="entry name" value="ATP-dep_AMP-bd_enzyme"/>
</dbReference>
<dbReference type="PANTHER" id="PTHR43767">
    <property type="entry name" value="LONG-CHAIN-FATTY-ACID--COA LIGASE"/>
    <property type="match status" value="1"/>
</dbReference>
<dbReference type="InterPro" id="IPR042099">
    <property type="entry name" value="ANL_N_sf"/>
</dbReference>
<feature type="domain" description="AMP-dependent synthetase/ligase" evidence="1">
    <location>
        <begin position="116"/>
        <end position="328"/>
    </location>
</feature>
<organism evidence="2 3">
    <name type="scientific">Marinobacterium zhoushanense</name>
    <dbReference type="NCBI Taxonomy" id="1679163"/>
    <lineage>
        <taxon>Bacteria</taxon>
        <taxon>Pseudomonadati</taxon>
        <taxon>Pseudomonadota</taxon>
        <taxon>Gammaproteobacteria</taxon>
        <taxon>Oceanospirillales</taxon>
        <taxon>Oceanospirillaceae</taxon>
        <taxon>Marinobacterium</taxon>
    </lineage>
</organism>
<evidence type="ECO:0000259" key="1">
    <source>
        <dbReference type="Pfam" id="PF00501"/>
    </source>
</evidence>
<gene>
    <name evidence="2" type="ORF">GCM10011352_37350</name>
</gene>
<dbReference type="Proteomes" id="UP000629025">
    <property type="component" value="Unassembled WGS sequence"/>
</dbReference>
<protein>
    <recommendedName>
        <fullName evidence="1">AMP-dependent synthetase/ligase domain-containing protein</fullName>
    </recommendedName>
</protein>
<dbReference type="RefSeq" id="WP_188751133.1">
    <property type="nucleotide sequence ID" value="NZ_BMIJ01000008.1"/>
</dbReference>
<sequence>MTLFDRWQCWSERLAVLTSEGESLTYSQLAECADSFFPQVAANKELLLLVADNSLQSLIAYIAALRTGRAVMLQPASISAQQLQALVEIYQPEWLYDPRNLGVLDRLSTQSQALYSELAVLLSTSGSTGSPKHVRLSCGNIYSNAAAIAEYLTLGAADRPLAHLPLSYSYGLSVVNSHLLVGATLLLTRDSMMERRFWQFCKEQGATSLAGVPYHYDMMERLRFQRMDLPALRTLTQAGGRMPKDKVLHWATWSRQQGKKFLSMYGQTEATARISYMPAELILEYPEGIGVAIPGGQLSLIDEQGETVTVPDTAGELVYEGPNVMLGYARSRADLKRGAEVSRLHTGDLACVNGKGIYYIVGRLRRFIKLFGLRINLDEVEQSLRMDFGTVACVGRDQSLTVAYVGQEELEGQIKKRLMERYGFHPGVIRVISLEALPLTDSGKIDYRLLADHCDKLSVQECL</sequence>
<proteinExistence type="predicted"/>
<dbReference type="Gene3D" id="3.30.300.30">
    <property type="match status" value="1"/>
</dbReference>
<evidence type="ECO:0000313" key="3">
    <source>
        <dbReference type="Proteomes" id="UP000629025"/>
    </source>
</evidence>
<dbReference type="Gene3D" id="3.40.50.12780">
    <property type="entry name" value="N-terminal domain of ligase-like"/>
    <property type="match status" value="1"/>
</dbReference>
<dbReference type="InterPro" id="IPR000873">
    <property type="entry name" value="AMP-dep_synth/lig_dom"/>
</dbReference>
<name>A0ABQ1KQJ3_9GAMM</name>
<dbReference type="EMBL" id="BMIJ01000008">
    <property type="protein sequence ID" value="GGC07614.1"/>
    <property type="molecule type" value="Genomic_DNA"/>
</dbReference>
<reference evidence="3" key="1">
    <citation type="journal article" date="2019" name="Int. J. Syst. Evol. Microbiol.">
        <title>The Global Catalogue of Microorganisms (GCM) 10K type strain sequencing project: providing services to taxonomists for standard genome sequencing and annotation.</title>
        <authorList>
            <consortium name="The Broad Institute Genomics Platform"/>
            <consortium name="The Broad Institute Genome Sequencing Center for Infectious Disease"/>
            <person name="Wu L."/>
            <person name="Ma J."/>
        </authorList>
    </citation>
    <scope>NUCLEOTIDE SEQUENCE [LARGE SCALE GENOMIC DNA]</scope>
    <source>
        <strain evidence="3">CGMCC 1.15341</strain>
    </source>
</reference>
<evidence type="ECO:0000313" key="2">
    <source>
        <dbReference type="EMBL" id="GGC07614.1"/>
    </source>
</evidence>
<comment type="caution">
    <text evidence="2">The sequence shown here is derived from an EMBL/GenBank/DDBJ whole genome shotgun (WGS) entry which is preliminary data.</text>
</comment>